<dbReference type="InterPro" id="IPR036282">
    <property type="entry name" value="Glutathione-S-Trfase_C_sf"/>
</dbReference>
<feature type="transmembrane region" description="Helical" evidence="6">
    <location>
        <begin position="191"/>
        <end position="210"/>
    </location>
</feature>
<name>A0A9P7H0N9_9HYPO</name>
<feature type="transmembrane region" description="Helical" evidence="6">
    <location>
        <begin position="61"/>
        <end position="80"/>
    </location>
</feature>
<evidence type="ECO:0000313" key="8">
    <source>
        <dbReference type="EMBL" id="KAG5659614.1"/>
    </source>
</evidence>
<keyword evidence="4 6" id="KW-0472">Membrane</keyword>
<comment type="subcellular location">
    <subcellularLocation>
        <location evidence="1">Membrane</location>
        <topology evidence="1">Multi-pass membrane protein</topology>
    </subcellularLocation>
</comment>
<dbReference type="InterPro" id="IPR036249">
    <property type="entry name" value="Thioredoxin-like_sf"/>
</dbReference>
<dbReference type="InterPro" id="IPR052337">
    <property type="entry name" value="SAT4-like"/>
</dbReference>
<dbReference type="PROSITE" id="PS00498">
    <property type="entry name" value="TYROSINASE_2"/>
    <property type="match status" value="1"/>
</dbReference>
<dbReference type="Pfam" id="PF14497">
    <property type="entry name" value="GST_C_3"/>
    <property type="match status" value="1"/>
</dbReference>
<dbReference type="PROSITE" id="PS50404">
    <property type="entry name" value="GST_NTER"/>
    <property type="match status" value="1"/>
</dbReference>
<keyword evidence="9" id="KW-1185">Reference proteome</keyword>
<dbReference type="Proteomes" id="UP000782241">
    <property type="component" value="Unassembled WGS sequence"/>
</dbReference>
<protein>
    <recommendedName>
        <fullName evidence="7">GST N-terminal domain-containing protein</fullName>
    </recommendedName>
</protein>
<feature type="transmembrane region" description="Helical" evidence="6">
    <location>
        <begin position="131"/>
        <end position="157"/>
    </location>
</feature>
<evidence type="ECO:0000256" key="5">
    <source>
        <dbReference type="ARBA" id="ARBA00038359"/>
    </source>
</evidence>
<dbReference type="AlphaFoldDB" id="A0A9P7H0N9"/>
<dbReference type="Pfam" id="PF20684">
    <property type="entry name" value="Fung_rhodopsin"/>
    <property type="match status" value="1"/>
</dbReference>
<accession>A0A9P7H0N9</accession>
<dbReference type="Gene3D" id="1.10.1280.10">
    <property type="entry name" value="Di-copper center containing domain from catechol oxidase"/>
    <property type="match status" value="1"/>
</dbReference>
<evidence type="ECO:0000256" key="6">
    <source>
        <dbReference type="SAM" id="Phobius"/>
    </source>
</evidence>
<dbReference type="CDD" id="cd03039">
    <property type="entry name" value="GST_N_Sigma_like"/>
    <property type="match status" value="1"/>
</dbReference>
<evidence type="ECO:0000256" key="4">
    <source>
        <dbReference type="ARBA" id="ARBA00023136"/>
    </source>
</evidence>
<dbReference type="EMBL" id="JAGPUO010000011">
    <property type="protein sequence ID" value="KAG5659614.1"/>
    <property type="molecule type" value="Genomic_DNA"/>
</dbReference>
<evidence type="ECO:0000256" key="1">
    <source>
        <dbReference type="ARBA" id="ARBA00004141"/>
    </source>
</evidence>
<dbReference type="SUPFAM" id="SSF47616">
    <property type="entry name" value="GST C-terminal domain-like"/>
    <property type="match status" value="1"/>
</dbReference>
<sequence length="925" mass="103099">MSGPPVPPSDGSPYFPISERAASLARMHLGITSPLLAIALVMFGARIWLRVRPVWRVGWEDYCMTIGVAAAVVDFGFLVPQMYTSATLITEDQRIWARKYGFLAIPIWGIAMMFIKVSIAMMMHRIQPNVLWWRVFCFFIMAILAAYGIANTFFILLQCQPLEASWDTSVLQTVEGASCLPISGIHIMSNLGSGINIATDIMLSLAPTLFLYKLKRPLKEKILVGALMGLGMFASVASIVKATLVKEFGIAKDGWALTNAIATWTALEQILIMIASSAPFLKPLVQTALHRMGWTLSGTSAARSGYGNAYREQRQSRIGGTNKSVTSRRDIYGGDEDPFAGGDSVDAIPLEVKAFEVGKMGDERTTQGDHLISETLAPCPRSSSFYTMVAIKSLWTAVLIACVAISEAKSCKKPFIRREWRSLSLGDRDRYIKAQKCLMKKPSQSSKADIPGAKSRWDDFLGTHIINADDVHFVGTFYPYHRLLMHAYEQELQTCGWKGGVPYWDWTLDSAGPDNDTSVFYDSPIFDNKHGFGGNGAWVPGNFSNPQPGLPVNPPWDVPDRSGGGCLKVGPFAGLKSNLGPGNGTAYNPNCIRRDFAPLSFRDMSGPAAIKTGMSQKDFGFFDRVTESTFHSGGHWGVGGLYGTMTDKWQSPADPLFWVHHANVDRAWWSWQIRDLKKREKDVSGPLVNFDYANQAGGNVTLDHPIFVGETVKMKAKVKDVMHIRKVVYHYLAIGKLGRGEVVKLFLKDAGIAFEEKRYPHDDTWKETSEKLKQQGITRTGQLPALEYKGLVLSQHIPILRFLSRELGKYDGQTNEDKYLVDAVSDIYIEWRAGWASNLGKASEDFKNKTVPKYYDLVAQYYSDREGPYLLGEEVSYADFAVYMSIDNDIRTKTIPENIPEVLLKFKETFEKRSNIASYVKEDKA</sequence>
<organism evidence="8 9">
    <name type="scientific">Fusarium avenaceum</name>
    <dbReference type="NCBI Taxonomy" id="40199"/>
    <lineage>
        <taxon>Eukaryota</taxon>
        <taxon>Fungi</taxon>
        <taxon>Dikarya</taxon>
        <taxon>Ascomycota</taxon>
        <taxon>Pezizomycotina</taxon>
        <taxon>Sordariomycetes</taxon>
        <taxon>Hypocreomycetidae</taxon>
        <taxon>Hypocreales</taxon>
        <taxon>Nectriaceae</taxon>
        <taxon>Fusarium</taxon>
        <taxon>Fusarium tricinctum species complex</taxon>
    </lineage>
</organism>
<dbReference type="InterPro" id="IPR002227">
    <property type="entry name" value="Tyrosinase_Cu-bd"/>
</dbReference>
<dbReference type="Gene3D" id="3.40.30.10">
    <property type="entry name" value="Glutaredoxin"/>
    <property type="match status" value="1"/>
</dbReference>
<gene>
    <name evidence="8" type="ORF">KAF25_002173</name>
</gene>
<dbReference type="InterPro" id="IPR049326">
    <property type="entry name" value="Rhodopsin_dom_fungi"/>
</dbReference>
<dbReference type="PRINTS" id="PR00092">
    <property type="entry name" value="TYROSINASE"/>
</dbReference>
<dbReference type="PANTHER" id="PTHR33048">
    <property type="entry name" value="PTH11-LIKE INTEGRAL MEMBRANE PROTEIN (AFU_ORTHOLOGUE AFUA_5G11245)"/>
    <property type="match status" value="1"/>
</dbReference>
<proteinExistence type="inferred from homology"/>
<dbReference type="InterPro" id="IPR004046">
    <property type="entry name" value="GST_C"/>
</dbReference>
<reference evidence="8" key="1">
    <citation type="submission" date="2021-04" db="EMBL/GenBank/DDBJ databases">
        <title>Draft genome of Fusarium avenaceum strain F156N33, isolated from an atmospheric sample in Virginia.</title>
        <authorList>
            <person name="Yang S."/>
            <person name="Vinatzer B.A."/>
            <person name="Coleman J."/>
        </authorList>
    </citation>
    <scope>NUCLEOTIDE SEQUENCE</scope>
    <source>
        <strain evidence="8">F156N33</strain>
    </source>
</reference>
<comment type="caution">
    <text evidence="8">The sequence shown here is derived from an EMBL/GenBank/DDBJ whole genome shotgun (WGS) entry which is preliminary data.</text>
</comment>
<keyword evidence="3 6" id="KW-1133">Transmembrane helix</keyword>
<feature type="domain" description="GST N-terminal" evidence="7">
    <location>
        <begin position="727"/>
        <end position="811"/>
    </location>
</feature>
<feature type="transmembrane region" description="Helical" evidence="6">
    <location>
        <begin position="100"/>
        <end position="119"/>
    </location>
</feature>
<comment type="similarity">
    <text evidence="5">Belongs to the SAT4 family.</text>
</comment>
<dbReference type="SUPFAM" id="SSF48056">
    <property type="entry name" value="Di-copper centre-containing domain"/>
    <property type="match status" value="1"/>
</dbReference>
<keyword evidence="2 6" id="KW-0812">Transmembrane</keyword>
<dbReference type="SUPFAM" id="SSF52833">
    <property type="entry name" value="Thioredoxin-like"/>
    <property type="match status" value="1"/>
</dbReference>
<dbReference type="GO" id="GO:0016491">
    <property type="term" value="F:oxidoreductase activity"/>
    <property type="evidence" value="ECO:0007669"/>
    <property type="project" value="InterPro"/>
</dbReference>
<dbReference type="Pfam" id="PF00264">
    <property type="entry name" value="Tyrosinase"/>
    <property type="match status" value="1"/>
</dbReference>
<dbReference type="InterPro" id="IPR004045">
    <property type="entry name" value="Glutathione_S-Trfase_N"/>
</dbReference>
<dbReference type="InterPro" id="IPR008922">
    <property type="entry name" value="Di-copper_centre_dom_sf"/>
</dbReference>
<feature type="transmembrane region" description="Helical" evidence="6">
    <location>
        <begin position="29"/>
        <end position="49"/>
    </location>
</feature>
<evidence type="ECO:0000256" key="3">
    <source>
        <dbReference type="ARBA" id="ARBA00022989"/>
    </source>
</evidence>
<evidence type="ECO:0000256" key="2">
    <source>
        <dbReference type="ARBA" id="ARBA00022692"/>
    </source>
</evidence>
<dbReference type="Gene3D" id="1.20.1050.10">
    <property type="match status" value="1"/>
</dbReference>
<evidence type="ECO:0000259" key="7">
    <source>
        <dbReference type="PROSITE" id="PS50404"/>
    </source>
</evidence>
<feature type="transmembrane region" description="Helical" evidence="6">
    <location>
        <begin position="222"/>
        <end position="240"/>
    </location>
</feature>
<evidence type="ECO:0000313" key="9">
    <source>
        <dbReference type="Proteomes" id="UP000782241"/>
    </source>
</evidence>
<dbReference type="PANTHER" id="PTHR33048:SF129">
    <property type="entry name" value="INTEGRAL MEMBRANE PROTEIN-RELATED"/>
    <property type="match status" value="1"/>
</dbReference>
<dbReference type="GO" id="GO:0016020">
    <property type="term" value="C:membrane"/>
    <property type="evidence" value="ECO:0007669"/>
    <property type="project" value="UniProtKB-SubCell"/>
</dbReference>